<protein>
    <submittedName>
        <fullName evidence="1">Uncharacterized protein</fullName>
    </submittedName>
</protein>
<sequence length="34" mass="3980">MIVQKVFVTGEERPFRWNTASFMRNMGSRSAEES</sequence>
<reference evidence="1" key="1">
    <citation type="journal article" date="2012" name="PLoS ONE">
        <title>Gene sets for utilization of primary and secondary nutrition supplies in the distal gut of endangered iberian lynx.</title>
        <authorList>
            <person name="Alcaide M."/>
            <person name="Messina E."/>
            <person name="Richter M."/>
            <person name="Bargiela R."/>
            <person name="Peplies J."/>
            <person name="Huws S.A."/>
            <person name="Newbold C.J."/>
            <person name="Golyshin P.N."/>
            <person name="Simon M.A."/>
            <person name="Lopez G."/>
            <person name="Yakimov M.M."/>
            <person name="Ferrer M."/>
        </authorList>
    </citation>
    <scope>NUCLEOTIDE SEQUENCE</scope>
</reference>
<accession>J9G015</accession>
<evidence type="ECO:0000313" key="1">
    <source>
        <dbReference type="EMBL" id="EJW92949.1"/>
    </source>
</evidence>
<name>J9G015_9ZZZZ</name>
<comment type="caution">
    <text evidence="1">The sequence shown here is derived from an EMBL/GenBank/DDBJ whole genome shotgun (WGS) entry which is preliminary data.</text>
</comment>
<gene>
    <name evidence="1" type="ORF">EVA_18943</name>
</gene>
<organism evidence="1">
    <name type="scientific">gut metagenome</name>
    <dbReference type="NCBI Taxonomy" id="749906"/>
    <lineage>
        <taxon>unclassified sequences</taxon>
        <taxon>metagenomes</taxon>
        <taxon>organismal metagenomes</taxon>
    </lineage>
</organism>
<dbReference type="EMBL" id="AMCI01007245">
    <property type="protein sequence ID" value="EJW92949.1"/>
    <property type="molecule type" value="Genomic_DNA"/>
</dbReference>
<dbReference type="AlphaFoldDB" id="J9G015"/>
<proteinExistence type="predicted"/>